<protein>
    <submittedName>
        <fullName evidence="1">Uncharacterized protein</fullName>
    </submittedName>
</protein>
<dbReference type="Proteomes" id="UP000009183">
    <property type="component" value="Chromosome 10"/>
</dbReference>
<evidence type="ECO:0000313" key="1">
    <source>
        <dbReference type="EMBL" id="CBI29059.3"/>
    </source>
</evidence>
<proteinExistence type="predicted"/>
<name>D7TEY6_VITVI</name>
<reference evidence="2" key="1">
    <citation type="journal article" date="2007" name="Nature">
        <title>The grapevine genome sequence suggests ancestral hexaploidization in major angiosperm phyla.</title>
        <authorList>
            <consortium name="The French-Italian Public Consortium for Grapevine Genome Characterization."/>
            <person name="Jaillon O."/>
            <person name="Aury J.-M."/>
            <person name="Noel B."/>
            <person name="Policriti A."/>
            <person name="Clepet C."/>
            <person name="Casagrande A."/>
            <person name="Choisne N."/>
            <person name="Aubourg S."/>
            <person name="Vitulo N."/>
            <person name="Jubin C."/>
            <person name="Vezzi A."/>
            <person name="Legeai F."/>
            <person name="Hugueney P."/>
            <person name="Dasilva C."/>
            <person name="Horner D."/>
            <person name="Mica E."/>
            <person name="Jublot D."/>
            <person name="Poulain J."/>
            <person name="Bruyere C."/>
            <person name="Billault A."/>
            <person name="Segurens B."/>
            <person name="Gouyvenoux M."/>
            <person name="Ugarte E."/>
            <person name="Cattonaro F."/>
            <person name="Anthouard V."/>
            <person name="Vico V."/>
            <person name="Del Fabbro C."/>
            <person name="Alaux M."/>
            <person name="Di Gaspero G."/>
            <person name="Dumas V."/>
            <person name="Felice N."/>
            <person name="Paillard S."/>
            <person name="Juman I."/>
            <person name="Moroldo M."/>
            <person name="Scalabrin S."/>
            <person name="Canaguier A."/>
            <person name="Le Clainche I."/>
            <person name="Malacrida G."/>
            <person name="Durand E."/>
            <person name="Pesole G."/>
            <person name="Laucou V."/>
            <person name="Chatelet P."/>
            <person name="Merdinoglu D."/>
            <person name="Delledonne M."/>
            <person name="Pezzotti M."/>
            <person name="Lecharny A."/>
            <person name="Scarpelli C."/>
            <person name="Artiguenave F."/>
            <person name="Pe M.E."/>
            <person name="Valle G."/>
            <person name="Morgante M."/>
            <person name="Caboche M."/>
            <person name="Adam-Blondon A.-F."/>
            <person name="Weissenbach J."/>
            <person name="Quetier F."/>
            <person name="Wincker P."/>
        </authorList>
    </citation>
    <scope>NUCLEOTIDE SEQUENCE [LARGE SCALE GENOMIC DNA]</scope>
    <source>
        <strain evidence="2">cv. Pinot noir / PN40024</strain>
    </source>
</reference>
<dbReference type="HOGENOM" id="CLU_3054261_0_0_1"/>
<gene>
    <name evidence="1" type="ordered locus">VIT_10s0042g01080</name>
</gene>
<evidence type="ECO:0000313" key="2">
    <source>
        <dbReference type="Proteomes" id="UP000009183"/>
    </source>
</evidence>
<accession>D7TEY6</accession>
<dbReference type="InParanoid" id="D7TEY6"/>
<keyword evidence="2" id="KW-1185">Reference proteome</keyword>
<dbReference type="EMBL" id="FN595766">
    <property type="protein sequence ID" value="CBI29059.3"/>
    <property type="molecule type" value="Genomic_DNA"/>
</dbReference>
<dbReference type="AlphaFoldDB" id="D7TEY6"/>
<dbReference type="PaxDb" id="29760-VIT_10s0042g01080.t01"/>
<organism evidence="1 2">
    <name type="scientific">Vitis vinifera</name>
    <name type="common">Grape</name>
    <dbReference type="NCBI Taxonomy" id="29760"/>
    <lineage>
        <taxon>Eukaryota</taxon>
        <taxon>Viridiplantae</taxon>
        <taxon>Streptophyta</taxon>
        <taxon>Embryophyta</taxon>
        <taxon>Tracheophyta</taxon>
        <taxon>Spermatophyta</taxon>
        <taxon>Magnoliopsida</taxon>
        <taxon>eudicotyledons</taxon>
        <taxon>Gunneridae</taxon>
        <taxon>Pentapetalae</taxon>
        <taxon>rosids</taxon>
        <taxon>Vitales</taxon>
        <taxon>Vitaceae</taxon>
        <taxon>Viteae</taxon>
        <taxon>Vitis</taxon>
    </lineage>
</organism>
<sequence length="54" mass="6025">MPSLSHLLVKASLSHDLPHKAFQIHPNPPKYSFQSPHIYIYGVSTLRSEEPNGG</sequence>